<evidence type="ECO:0000256" key="1">
    <source>
        <dbReference type="ARBA" id="ARBA00004123"/>
    </source>
</evidence>
<evidence type="ECO:0000256" key="5">
    <source>
        <dbReference type="ARBA" id="ARBA00023242"/>
    </source>
</evidence>
<dbReference type="GO" id="GO:0003677">
    <property type="term" value="F:DNA binding"/>
    <property type="evidence" value="ECO:0007669"/>
    <property type="project" value="UniProtKB-KW"/>
</dbReference>
<evidence type="ECO:0000313" key="6">
    <source>
        <dbReference type="EMBL" id="CAK9154918.1"/>
    </source>
</evidence>
<keyword evidence="7" id="KW-1185">Reference proteome</keyword>
<protein>
    <recommendedName>
        <fullName evidence="8">TF-B3 domain-containing protein</fullName>
    </recommendedName>
</protein>
<keyword evidence="5" id="KW-0539">Nucleus</keyword>
<keyword evidence="4" id="KW-0804">Transcription</keyword>
<keyword evidence="2" id="KW-0805">Transcription regulation</keyword>
<keyword evidence="3" id="KW-0238">DNA-binding</keyword>
<dbReference type="CDD" id="cd10017">
    <property type="entry name" value="B3_DNA"/>
    <property type="match status" value="1"/>
</dbReference>
<accession>A0ABC8SIN3</accession>
<dbReference type="InterPro" id="IPR003340">
    <property type="entry name" value="B3_DNA-bd"/>
</dbReference>
<dbReference type="Gene3D" id="2.40.330.10">
    <property type="entry name" value="DNA-binding pseudobarrel domain"/>
    <property type="match status" value="1"/>
</dbReference>
<organism evidence="6 7">
    <name type="scientific">Ilex paraguariensis</name>
    <name type="common">yerba mate</name>
    <dbReference type="NCBI Taxonomy" id="185542"/>
    <lineage>
        <taxon>Eukaryota</taxon>
        <taxon>Viridiplantae</taxon>
        <taxon>Streptophyta</taxon>
        <taxon>Embryophyta</taxon>
        <taxon>Tracheophyta</taxon>
        <taxon>Spermatophyta</taxon>
        <taxon>Magnoliopsida</taxon>
        <taxon>eudicotyledons</taxon>
        <taxon>Gunneridae</taxon>
        <taxon>Pentapetalae</taxon>
        <taxon>asterids</taxon>
        <taxon>campanulids</taxon>
        <taxon>Aquifoliales</taxon>
        <taxon>Aquifoliaceae</taxon>
        <taxon>Ilex</taxon>
    </lineage>
</organism>
<dbReference type="InterPro" id="IPR015300">
    <property type="entry name" value="DNA-bd_pseudobarrel_sf"/>
</dbReference>
<evidence type="ECO:0000313" key="7">
    <source>
        <dbReference type="Proteomes" id="UP001642360"/>
    </source>
</evidence>
<dbReference type="EMBL" id="CAUOFW020002602">
    <property type="protein sequence ID" value="CAK9154918.1"/>
    <property type="molecule type" value="Genomic_DNA"/>
</dbReference>
<name>A0ABC8SIN3_9AQUA</name>
<dbReference type="AlphaFoldDB" id="A0ABC8SIN3"/>
<sequence>MERQFLFPKYPQMEPQNVCFQKYLSDRDVYGNLEIPNGTDNLPDGNEIMRVTDRDGTTYEFIASVRANGRRSLTRHWRSFAVDKGLRTGELLRIYRLNGNGNDYAVQVGLEFHGLYILWETM</sequence>
<evidence type="ECO:0008006" key="8">
    <source>
        <dbReference type="Google" id="ProtNLM"/>
    </source>
</evidence>
<gene>
    <name evidence="6" type="ORF">ILEXP_LOCUS23274</name>
</gene>
<dbReference type="SUPFAM" id="SSF101936">
    <property type="entry name" value="DNA-binding pseudobarrel domain"/>
    <property type="match status" value="1"/>
</dbReference>
<proteinExistence type="predicted"/>
<comment type="caution">
    <text evidence="6">The sequence shown here is derived from an EMBL/GenBank/DDBJ whole genome shotgun (WGS) entry which is preliminary data.</text>
</comment>
<evidence type="ECO:0000256" key="3">
    <source>
        <dbReference type="ARBA" id="ARBA00023125"/>
    </source>
</evidence>
<evidence type="ECO:0000256" key="2">
    <source>
        <dbReference type="ARBA" id="ARBA00023015"/>
    </source>
</evidence>
<evidence type="ECO:0000256" key="4">
    <source>
        <dbReference type="ARBA" id="ARBA00023163"/>
    </source>
</evidence>
<dbReference type="Proteomes" id="UP001642360">
    <property type="component" value="Unassembled WGS sequence"/>
</dbReference>
<reference evidence="6 7" key="1">
    <citation type="submission" date="2024-02" db="EMBL/GenBank/DDBJ databases">
        <authorList>
            <person name="Vignale AGUSTIN F."/>
            <person name="Sosa J E."/>
            <person name="Modenutti C."/>
        </authorList>
    </citation>
    <scope>NUCLEOTIDE SEQUENCE [LARGE SCALE GENOMIC DNA]</scope>
</reference>
<dbReference type="GO" id="GO:0005634">
    <property type="term" value="C:nucleus"/>
    <property type="evidence" value="ECO:0007669"/>
    <property type="project" value="UniProtKB-SubCell"/>
</dbReference>
<comment type="subcellular location">
    <subcellularLocation>
        <location evidence="1">Nucleus</location>
    </subcellularLocation>
</comment>